<dbReference type="GO" id="GO:0005634">
    <property type="term" value="C:nucleus"/>
    <property type="evidence" value="ECO:0007669"/>
    <property type="project" value="UniProtKB-SubCell"/>
</dbReference>
<dbReference type="SUPFAM" id="SSF47095">
    <property type="entry name" value="HMG-box"/>
    <property type="match status" value="1"/>
</dbReference>
<keyword evidence="5" id="KW-0963">Cytoplasm</keyword>
<evidence type="ECO:0000313" key="13">
    <source>
        <dbReference type="EMBL" id="KDR08911.1"/>
    </source>
</evidence>
<keyword evidence="6" id="KW-0221">Differentiation</keyword>
<dbReference type="Gene3D" id="1.10.30.10">
    <property type="entry name" value="High mobility group box domain"/>
    <property type="match status" value="1"/>
</dbReference>
<dbReference type="GO" id="GO:0045892">
    <property type="term" value="P:negative regulation of DNA-templated transcription"/>
    <property type="evidence" value="ECO:0007669"/>
    <property type="project" value="TreeGrafter"/>
</dbReference>
<dbReference type="InterPro" id="IPR009071">
    <property type="entry name" value="HMG_box_dom"/>
</dbReference>
<reference evidence="13 14" key="1">
    <citation type="journal article" date="2014" name="Nat. Commun.">
        <title>Molecular traces of alternative social organization in a termite genome.</title>
        <authorList>
            <person name="Terrapon N."/>
            <person name="Li C."/>
            <person name="Robertson H.M."/>
            <person name="Ji L."/>
            <person name="Meng X."/>
            <person name="Booth W."/>
            <person name="Chen Z."/>
            <person name="Childers C.P."/>
            <person name="Glastad K.M."/>
            <person name="Gokhale K."/>
            <person name="Gowin J."/>
            <person name="Gronenberg W."/>
            <person name="Hermansen R.A."/>
            <person name="Hu H."/>
            <person name="Hunt B.G."/>
            <person name="Huylmans A.K."/>
            <person name="Khalil S.M."/>
            <person name="Mitchell R.D."/>
            <person name="Munoz-Torres M.C."/>
            <person name="Mustard J.A."/>
            <person name="Pan H."/>
            <person name="Reese J.T."/>
            <person name="Scharf M.E."/>
            <person name="Sun F."/>
            <person name="Vogel H."/>
            <person name="Xiao J."/>
            <person name="Yang W."/>
            <person name="Yang Z."/>
            <person name="Yang Z."/>
            <person name="Zhou J."/>
            <person name="Zhu J."/>
            <person name="Brent C.S."/>
            <person name="Elsik C.G."/>
            <person name="Goodisman M.A."/>
            <person name="Liberles D.A."/>
            <person name="Roe R.M."/>
            <person name="Vargo E.L."/>
            <person name="Vilcinskas A."/>
            <person name="Wang J."/>
            <person name="Bornberg-Bauer E."/>
            <person name="Korb J."/>
            <person name="Zhang G."/>
            <person name="Liebig J."/>
        </authorList>
    </citation>
    <scope>NUCLEOTIDE SEQUENCE [LARGE SCALE GENOMIC DNA]</scope>
    <source>
        <tissue evidence="13">Whole organism</tissue>
    </source>
</reference>
<protein>
    <submittedName>
        <fullName evidence="13">Maelstrom-like protein</fullName>
    </submittedName>
</protein>
<accession>A0A067QTJ5</accession>
<dbReference type="InParanoid" id="A0A067QTJ5"/>
<evidence type="ECO:0000313" key="14">
    <source>
        <dbReference type="Proteomes" id="UP000027135"/>
    </source>
</evidence>
<evidence type="ECO:0000256" key="2">
    <source>
        <dbReference type="ARBA" id="ARBA00004496"/>
    </source>
</evidence>
<feature type="DNA-binding region" description="HMG box" evidence="11">
    <location>
        <begin position="7"/>
        <end position="77"/>
    </location>
</feature>
<organism evidence="13 14">
    <name type="scientific">Zootermopsis nevadensis</name>
    <name type="common">Dampwood termite</name>
    <dbReference type="NCBI Taxonomy" id="136037"/>
    <lineage>
        <taxon>Eukaryota</taxon>
        <taxon>Metazoa</taxon>
        <taxon>Ecdysozoa</taxon>
        <taxon>Arthropoda</taxon>
        <taxon>Hexapoda</taxon>
        <taxon>Insecta</taxon>
        <taxon>Pterygota</taxon>
        <taxon>Neoptera</taxon>
        <taxon>Polyneoptera</taxon>
        <taxon>Dictyoptera</taxon>
        <taxon>Blattodea</taxon>
        <taxon>Blattoidea</taxon>
        <taxon>Termitoidae</taxon>
        <taxon>Termopsidae</taxon>
        <taxon>Zootermopsis</taxon>
    </lineage>
</organism>
<proteinExistence type="inferred from homology"/>
<dbReference type="GO" id="GO:0034587">
    <property type="term" value="P:piRNA processing"/>
    <property type="evidence" value="ECO:0007669"/>
    <property type="project" value="TreeGrafter"/>
</dbReference>
<evidence type="ECO:0000256" key="10">
    <source>
        <dbReference type="ARBA" id="ARBA00023254"/>
    </source>
</evidence>
<dbReference type="GO" id="GO:0007283">
    <property type="term" value="P:spermatogenesis"/>
    <property type="evidence" value="ECO:0007669"/>
    <property type="project" value="TreeGrafter"/>
</dbReference>
<dbReference type="GO" id="GO:0030154">
    <property type="term" value="P:cell differentiation"/>
    <property type="evidence" value="ECO:0007669"/>
    <property type="project" value="UniProtKB-KW"/>
</dbReference>
<sequence length="506" mass="56829">MPQTKKKKQPKNAFLLFMIHFKSQQEAKGIMFPGGMKDVAAKAEPIWKKMDLSEKWIYEEESRKEKERDKLNLENKYTTFGKSYAQVEREKNEAIEEQIRMTQEIEVTVRSLDCCTSLQTNKFYLIHVNYYCRHEKGMYTPCELALAEFNFVDGIRSVYHTLINPGTIPLGYKYEANKHSEETHQIPVPPEEFGGETDYVKILISVKQFLLGPSQDESLMPPLYTQPNCIDAAKDVLSKLEDSIRAGCSSEFDVFRVYPLPKLFYELRNACVSNRPGKVGFPAFSLAERELDKDVFNYTRGISCEFHEETDALPFCSLSCVRRWGFLIMDHCCKDLGIQLVAGKHCPKEADTSRYLKLAYQASSTAGDASPHSSNSLMKTSFVDYGSLLPDPSSAQHFTLGATPGIVSVSKQPEPKKLTCREPLAPLRPPKTDSVALSLMTEFTEEDFPVLGSSKQSKPAGVMRNEPIAVAGRGKLAAGPSKPVSLGRGRGLVADLEKDFDNMQFS</sequence>
<dbReference type="InterPro" id="IPR039259">
    <property type="entry name" value="Protein_maelstrom"/>
</dbReference>
<dbReference type="EMBL" id="KK853289">
    <property type="protein sequence ID" value="KDR08911.1"/>
    <property type="molecule type" value="Genomic_DNA"/>
</dbReference>
<evidence type="ECO:0000256" key="3">
    <source>
        <dbReference type="ARBA" id="ARBA00007057"/>
    </source>
</evidence>
<evidence type="ECO:0000259" key="12">
    <source>
        <dbReference type="PROSITE" id="PS50118"/>
    </source>
</evidence>
<evidence type="ECO:0000256" key="1">
    <source>
        <dbReference type="ARBA" id="ARBA00004123"/>
    </source>
</evidence>
<keyword evidence="9 11" id="KW-0539">Nucleus</keyword>
<keyword evidence="7 11" id="KW-0238">DNA-binding</keyword>
<name>A0A067QTJ5_ZOONE</name>
<evidence type="ECO:0000256" key="11">
    <source>
        <dbReference type="PROSITE-ProRule" id="PRU00267"/>
    </source>
</evidence>
<dbReference type="InterPro" id="IPR024970">
    <property type="entry name" value="Maelstrom"/>
</dbReference>
<dbReference type="PANTHER" id="PTHR21358:SF4">
    <property type="entry name" value="PROTEIN MAELSTROM HOMOLOG"/>
    <property type="match status" value="1"/>
</dbReference>
<evidence type="ECO:0000256" key="7">
    <source>
        <dbReference type="ARBA" id="ARBA00023125"/>
    </source>
</evidence>
<evidence type="ECO:0000256" key="4">
    <source>
        <dbReference type="ARBA" id="ARBA00022473"/>
    </source>
</evidence>
<comment type="similarity">
    <text evidence="3">Belongs to the maelstrom family.</text>
</comment>
<keyword evidence="4" id="KW-0217">Developmental protein</keyword>
<dbReference type="GO" id="GO:0043565">
    <property type="term" value="F:sequence-specific DNA binding"/>
    <property type="evidence" value="ECO:0007669"/>
    <property type="project" value="TreeGrafter"/>
</dbReference>
<dbReference type="GO" id="GO:0043186">
    <property type="term" value="C:P granule"/>
    <property type="evidence" value="ECO:0007669"/>
    <property type="project" value="TreeGrafter"/>
</dbReference>
<dbReference type="FunCoup" id="A0A067QTJ5">
    <property type="interactions" value="40"/>
</dbReference>
<evidence type="ECO:0000256" key="5">
    <source>
        <dbReference type="ARBA" id="ARBA00022490"/>
    </source>
</evidence>
<dbReference type="eggNOG" id="ENOG502QTQB">
    <property type="taxonomic scope" value="Eukaryota"/>
</dbReference>
<keyword evidence="8" id="KW-0943">RNA-mediated gene silencing</keyword>
<dbReference type="PROSITE" id="PS50118">
    <property type="entry name" value="HMG_BOX_2"/>
    <property type="match status" value="1"/>
</dbReference>
<dbReference type="GO" id="GO:0007140">
    <property type="term" value="P:male meiotic nuclear division"/>
    <property type="evidence" value="ECO:0007669"/>
    <property type="project" value="TreeGrafter"/>
</dbReference>
<dbReference type="Pfam" id="PF13017">
    <property type="entry name" value="Maelstrom"/>
    <property type="match status" value="1"/>
</dbReference>
<dbReference type="GO" id="GO:0060964">
    <property type="term" value="P:regulation of miRNA-mediated gene silencing"/>
    <property type="evidence" value="ECO:0007669"/>
    <property type="project" value="InterPro"/>
</dbReference>
<gene>
    <name evidence="13" type="ORF">L798_00565</name>
</gene>
<dbReference type="InterPro" id="IPR036910">
    <property type="entry name" value="HMG_box_dom_sf"/>
</dbReference>
<evidence type="ECO:0000256" key="9">
    <source>
        <dbReference type="ARBA" id="ARBA00023242"/>
    </source>
</evidence>
<evidence type="ECO:0000256" key="8">
    <source>
        <dbReference type="ARBA" id="ARBA00023158"/>
    </source>
</evidence>
<dbReference type="Proteomes" id="UP000027135">
    <property type="component" value="Unassembled WGS sequence"/>
</dbReference>
<keyword evidence="14" id="KW-1185">Reference proteome</keyword>
<keyword evidence="10" id="KW-0469">Meiosis</keyword>
<feature type="domain" description="HMG box" evidence="12">
    <location>
        <begin position="7"/>
        <end position="77"/>
    </location>
</feature>
<evidence type="ECO:0000256" key="6">
    <source>
        <dbReference type="ARBA" id="ARBA00022782"/>
    </source>
</evidence>
<dbReference type="AlphaFoldDB" id="A0A067QTJ5"/>
<comment type="subcellular location">
    <subcellularLocation>
        <location evidence="2">Cytoplasm</location>
    </subcellularLocation>
    <subcellularLocation>
        <location evidence="1">Nucleus</location>
    </subcellularLocation>
</comment>
<dbReference type="PANTHER" id="PTHR21358">
    <property type="entry name" value="PROTEIN MAELSTROM HOMOLOG"/>
    <property type="match status" value="1"/>
</dbReference>
<dbReference type="OMA" id="KHEIFDH"/>